<reference evidence="4 5" key="1">
    <citation type="submission" date="2018-12" db="EMBL/GenBank/DDBJ databases">
        <authorList>
            <consortium name="Pathogen Informatics"/>
        </authorList>
    </citation>
    <scope>NUCLEOTIDE SEQUENCE [LARGE SCALE GENOMIC DNA]</scope>
    <source>
        <strain evidence="4 5">NCTC13652</strain>
    </source>
</reference>
<dbReference type="Proteomes" id="UP000277858">
    <property type="component" value="Chromosome"/>
</dbReference>
<dbReference type="AlphaFoldDB" id="A0A448P0V2"/>
<evidence type="ECO:0000256" key="1">
    <source>
        <dbReference type="SAM" id="MobiDB-lite"/>
    </source>
</evidence>
<dbReference type="EMBL" id="LR134473">
    <property type="protein sequence ID" value="VEI03832.1"/>
    <property type="molecule type" value="Genomic_DNA"/>
</dbReference>
<name>A0A448P0V2_9ACTN</name>
<protein>
    <submittedName>
        <fullName evidence="4">Spore germination protein</fullName>
    </submittedName>
</protein>
<keyword evidence="2" id="KW-0812">Transmembrane</keyword>
<feature type="transmembrane region" description="Helical" evidence="2">
    <location>
        <begin position="233"/>
        <end position="253"/>
    </location>
</feature>
<evidence type="ECO:0000256" key="2">
    <source>
        <dbReference type="SAM" id="Phobius"/>
    </source>
</evidence>
<dbReference type="Pfam" id="PF10646">
    <property type="entry name" value="Germane"/>
    <property type="match status" value="1"/>
</dbReference>
<dbReference type="SMART" id="SM00909">
    <property type="entry name" value="Germane"/>
    <property type="match status" value="1"/>
</dbReference>
<dbReference type="STRING" id="1122997.GCA_000425285_00276"/>
<dbReference type="InterPro" id="IPR013324">
    <property type="entry name" value="RNA_pol_sigma_r3/r4-like"/>
</dbReference>
<dbReference type="Gene3D" id="1.10.10.10">
    <property type="entry name" value="Winged helix-like DNA-binding domain superfamily/Winged helix DNA-binding domain"/>
    <property type="match status" value="1"/>
</dbReference>
<dbReference type="SUPFAM" id="SSF88659">
    <property type="entry name" value="Sigma3 and sigma4 domains of RNA polymerase sigma factors"/>
    <property type="match status" value="1"/>
</dbReference>
<evidence type="ECO:0000313" key="4">
    <source>
        <dbReference type="EMBL" id="VEI03832.1"/>
    </source>
</evidence>
<feature type="domain" description="GerMN" evidence="3">
    <location>
        <begin position="315"/>
        <end position="405"/>
    </location>
</feature>
<dbReference type="RefSeq" id="WP_051238049.1">
    <property type="nucleotide sequence ID" value="NZ_LR134473.1"/>
</dbReference>
<feature type="region of interest" description="Disordered" evidence="1">
    <location>
        <begin position="81"/>
        <end position="129"/>
    </location>
</feature>
<keyword evidence="2" id="KW-0472">Membrane</keyword>
<evidence type="ECO:0000259" key="3">
    <source>
        <dbReference type="SMART" id="SM00909"/>
    </source>
</evidence>
<keyword evidence="2" id="KW-1133">Transmembrane helix</keyword>
<dbReference type="OrthoDB" id="4843507at2"/>
<organism evidence="4 5">
    <name type="scientific">Acidipropionibacterium jensenii</name>
    <dbReference type="NCBI Taxonomy" id="1749"/>
    <lineage>
        <taxon>Bacteria</taxon>
        <taxon>Bacillati</taxon>
        <taxon>Actinomycetota</taxon>
        <taxon>Actinomycetes</taxon>
        <taxon>Propionibacteriales</taxon>
        <taxon>Propionibacteriaceae</taxon>
        <taxon>Acidipropionibacterium</taxon>
    </lineage>
</organism>
<proteinExistence type="predicted"/>
<dbReference type="InterPro" id="IPR019606">
    <property type="entry name" value="GerMN"/>
</dbReference>
<keyword evidence="5" id="KW-1185">Reference proteome</keyword>
<sequence>MTDERYDDRQVWLPALDQEQWEPLVRLVALLVSPSHPDGAVAETLVRDAMLGMYRDDPTFHSWSHVVGSLRARVATAARVAQRGAGGSDPSSLSHRETGEEAEGPENASGDPVAGDSVPEEAGGGDADLLTGLTGLPHRLREVIVVKLYAGVSIAETADILEVTRRVARRRVVRALAELVRICDIPPDTDVQELVADRLRAVGERVVPSDRRDEILRRAREMREPRGSWRNHALVAAIMVAALAAGYGLSTLWGGSGDQTDPTASGVVSASDLGTSSADTSVTTMQAGVQVFYLGRDDGLIYRELRTLPTVGDRLGTAVAAVLNVAPLDPEYISSWSGGQVNEARVRGDRITLDLSQSAFAQFRTRGQEEDAIQQLVFAATAAVDNGSQKSVRILVDGSPNLPLIGKPQTDFQRARLNAVAPLWIDTPEAGTTVSSGPLIISGVVKSGVASPTWQLYSTASKTVVARGGVETLPPYGSWMRWHQEIVVPDVPGEYLVRFTVGRTTVQRTISVS</sequence>
<evidence type="ECO:0000313" key="5">
    <source>
        <dbReference type="Proteomes" id="UP000277858"/>
    </source>
</evidence>
<accession>A0A448P0V2</accession>
<gene>
    <name evidence="4" type="ORF">NCTC13652_02046</name>
</gene>
<dbReference type="InterPro" id="IPR036388">
    <property type="entry name" value="WH-like_DNA-bd_sf"/>
</dbReference>